<organism evidence="1">
    <name type="scientific">bioreactor metagenome</name>
    <dbReference type="NCBI Taxonomy" id="1076179"/>
    <lineage>
        <taxon>unclassified sequences</taxon>
        <taxon>metagenomes</taxon>
        <taxon>ecological metagenomes</taxon>
    </lineage>
</organism>
<evidence type="ECO:0000313" key="1">
    <source>
        <dbReference type="EMBL" id="MPM61221.1"/>
    </source>
</evidence>
<gene>
    <name evidence="1" type="ORF">SDC9_108078</name>
</gene>
<dbReference type="SUPFAM" id="SSF55486">
    <property type="entry name" value="Metalloproteases ('zincins'), catalytic domain"/>
    <property type="match status" value="1"/>
</dbReference>
<name>A0A645B9A6_9ZZZZ</name>
<proteinExistence type="predicted"/>
<comment type="caution">
    <text evidence="1">The sequence shown here is derived from an EMBL/GenBank/DDBJ whole genome shotgun (WGS) entry which is preliminary data.</text>
</comment>
<dbReference type="AlphaFoldDB" id="A0A645B9A6"/>
<dbReference type="EMBL" id="VSSQ01018221">
    <property type="protein sequence ID" value="MPM61221.1"/>
    <property type="molecule type" value="Genomic_DNA"/>
</dbReference>
<dbReference type="Gene3D" id="1.10.1370.30">
    <property type="match status" value="1"/>
</dbReference>
<sequence>MIDYYGDFYGKLSKDATKDVLIDAMYSLISGCMEDEFQQIVYRTPGMTLSEMNASYHELAVEYGLDEVYGYTGTEWVLISHTFQTPLYYISYAVSMVPALELYELSQDDPTGARNAYFNIIKRSQSMQFQEVLQQNGLSSVFSDATMQKIASLLEKRF</sequence>
<protein>
    <recommendedName>
        <fullName evidence="2">Peptidase M3A/M3B catalytic domain-containing protein</fullName>
    </recommendedName>
</protein>
<accession>A0A645B9A6</accession>
<reference evidence="1" key="1">
    <citation type="submission" date="2019-08" db="EMBL/GenBank/DDBJ databases">
        <authorList>
            <person name="Kucharzyk K."/>
            <person name="Murdoch R.W."/>
            <person name="Higgins S."/>
            <person name="Loffler F."/>
        </authorList>
    </citation>
    <scope>NUCLEOTIDE SEQUENCE</scope>
</reference>
<evidence type="ECO:0008006" key="2">
    <source>
        <dbReference type="Google" id="ProtNLM"/>
    </source>
</evidence>